<proteinExistence type="predicted"/>
<dbReference type="EnsemblPlants" id="PGSC0003DMT400054929">
    <property type="protein sequence ID" value="PGSC0003DMT400054929"/>
    <property type="gene ID" value="PGSC0003DMG400021314"/>
</dbReference>
<keyword evidence="2" id="KW-1185">Reference proteome</keyword>
<evidence type="ECO:0000313" key="2">
    <source>
        <dbReference type="Proteomes" id="UP000011115"/>
    </source>
</evidence>
<dbReference type="Proteomes" id="UP000011115">
    <property type="component" value="Unassembled WGS sequence"/>
</dbReference>
<dbReference type="PaxDb" id="4113-PGSC0003DMT400054929"/>
<protein>
    <submittedName>
        <fullName evidence="1">Uncharacterized protein</fullName>
    </submittedName>
</protein>
<organism evidence="1 2">
    <name type="scientific">Solanum tuberosum</name>
    <name type="common">Potato</name>
    <dbReference type="NCBI Taxonomy" id="4113"/>
    <lineage>
        <taxon>Eukaryota</taxon>
        <taxon>Viridiplantae</taxon>
        <taxon>Streptophyta</taxon>
        <taxon>Embryophyta</taxon>
        <taxon>Tracheophyta</taxon>
        <taxon>Spermatophyta</taxon>
        <taxon>Magnoliopsida</taxon>
        <taxon>eudicotyledons</taxon>
        <taxon>Gunneridae</taxon>
        <taxon>Pentapetalae</taxon>
        <taxon>asterids</taxon>
        <taxon>lamiids</taxon>
        <taxon>Solanales</taxon>
        <taxon>Solanaceae</taxon>
        <taxon>Solanoideae</taxon>
        <taxon>Solaneae</taxon>
        <taxon>Solanum</taxon>
    </lineage>
</organism>
<dbReference type="Gramene" id="PGSC0003DMT400054929">
    <property type="protein sequence ID" value="PGSC0003DMT400054929"/>
    <property type="gene ID" value="PGSC0003DMG400021314"/>
</dbReference>
<accession>M1BX25</accession>
<sequence length="69" mass="7932">MGHLTPLRTPRFTNWSVNNTTWNPTLRHTITGNEPTQKLAYEVKNVQYLTHISTNVGHLTPLCTPRFTN</sequence>
<reference evidence="2" key="1">
    <citation type="journal article" date="2011" name="Nature">
        <title>Genome sequence and analysis of the tuber crop potato.</title>
        <authorList>
            <consortium name="The Potato Genome Sequencing Consortium"/>
        </authorList>
    </citation>
    <scope>NUCLEOTIDE SEQUENCE [LARGE SCALE GENOMIC DNA]</scope>
    <source>
        <strain evidence="2">cv. DM1-3 516 R44</strain>
    </source>
</reference>
<dbReference type="AlphaFoldDB" id="M1BX25"/>
<evidence type="ECO:0000313" key="1">
    <source>
        <dbReference type="EnsemblPlants" id="PGSC0003DMT400054929"/>
    </source>
</evidence>
<dbReference type="HOGENOM" id="CLU_2780777_0_0_1"/>
<name>M1BX25_SOLTU</name>
<dbReference type="InParanoid" id="M1BX25"/>
<reference evidence="1" key="2">
    <citation type="submission" date="2015-06" db="UniProtKB">
        <authorList>
            <consortium name="EnsemblPlants"/>
        </authorList>
    </citation>
    <scope>IDENTIFICATION</scope>
    <source>
        <strain evidence="1">DM1-3 516 R44</strain>
    </source>
</reference>